<dbReference type="Pfam" id="PF00892">
    <property type="entry name" value="EamA"/>
    <property type="match status" value="1"/>
</dbReference>
<keyword evidence="6 8" id="KW-1133">Transmembrane helix</keyword>
<keyword evidence="4" id="KW-1003">Cell membrane</keyword>
<dbReference type="InterPro" id="IPR037185">
    <property type="entry name" value="EmrE-like"/>
</dbReference>
<feature type="transmembrane region" description="Helical" evidence="8">
    <location>
        <begin position="228"/>
        <end position="246"/>
    </location>
</feature>
<feature type="transmembrane region" description="Helical" evidence="8">
    <location>
        <begin position="281"/>
        <end position="302"/>
    </location>
</feature>
<dbReference type="InterPro" id="IPR004626">
    <property type="entry name" value="RarD"/>
</dbReference>
<evidence type="ECO:0000259" key="9">
    <source>
        <dbReference type="Pfam" id="PF00892"/>
    </source>
</evidence>
<dbReference type="Proteomes" id="UP000231070">
    <property type="component" value="Unassembled WGS sequence"/>
</dbReference>
<evidence type="ECO:0000313" key="10">
    <source>
        <dbReference type="EMBL" id="PIP00930.1"/>
    </source>
</evidence>
<evidence type="ECO:0000256" key="5">
    <source>
        <dbReference type="ARBA" id="ARBA00022692"/>
    </source>
</evidence>
<keyword evidence="5 8" id="KW-0812">Transmembrane</keyword>
<evidence type="ECO:0000256" key="8">
    <source>
        <dbReference type="SAM" id="Phobius"/>
    </source>
</evidence>
<name>A0A2G9X1U6_9HYPH</name>
<proteinExistence type="inferred from homology"/>
<evidence type="ECO:0000256" key="7">
    <source>
        <dbReference type="ARBA" id="ARBA00023136"/>
    </source>
</evidence>
<dbReference type="InterPro" id="IPR000620">
    <property type="entry name" value="EamA_dom"/>
</dbReference>
<feature type="transmembrane region" description="Helical" evidence="8">
    <location>
        <begin position="53"/>
        <end position="76"/>
    </location>
</feature>
<keyword evidence="7 8" id="KW-0472">Membrane</keyword>
<evidence type="ECO:0000313" key="11">
    <source>
        <dbReference type="Proteomes" id="UP000231070"/>
    </source>
</evidence>
<dbReference type="SUPFAM" id="SSF103481">
    <property type="entry name" value="Multidrug resistance efflux transporter EmrE"/>
    <property type="match status" value="2"/>
</dbReference>
<sequence length="307" mass="32676">MTMTSAQAEAPAGSGRYRGFAFAFLAYLLWGFLPFYMKAVAHISPYEVVAHRVLWSVPITAAILAAQGGFSSFLGVFRQPRMLVMGFLTASLISVNWAIYVWAIGSGRALESALGYFINPLVNVALGTIFLGERLSRAQMFAVGLAVFGVGLMTVESGGLPWVSLALALTFGVYGYLKKTLPIGPTQGFLLEVVLISPPALVYIGWLAATGGGHFAGTGIAATGSDTLLLAAAGLVTAVPLILFVFGARLLRYSTIGLMQYIAPTMIFLTAVFVFHEPFSAGKLVAFLFIWAALVVYTATMFSGRKA</sequence>
<comment type="similarity">
    <text evidence="2">Belongs to the EamA transporter family.</text>
</comment>
<protein>
    <submittedName>
        <fullName evidence="10">Protein RarD</fullName>
    </submittedName>
</protein>
<comment type="caution">
    <text evidence="10">The sequence shown here is derived from an EMBL/GenBank/DDBJ whole genome shotgun (WGS) entry which is preliminary data.</text>
</comment>
<feature type="transmembrane region" description="Helical" evidence="8">
    <location>
        <begin position="20"/>
        <end position="41"/>
    </location>
</feature>
<organism evidence="10 11">
    <name type="scientific">Pleomorphomonas carboxyditropha</name>
    <dbReference type="NCBI Taxonomy" id="2023338"/>
    <lineage>
        <taxon>Bacteria</taxon>
        <taxon>Pseudomonadati</taxon>
        <taxon>Pseudomonadota</taxon>
        <taxon>Alphaproteobacteria</taxon>
        <taxon>Hyphomicrobiales</taxon>
        <taxon>Pleomorphomonadaceae</taxon>
        <taxon>Pleomorphomonas</taxon>
    </lineage>
</organism>
<feature type="transmembrane region" description="Helical" evidence="8">
    <location>
        <begin position="138"/>
        <end position="154"/>
    </location>
</feature>
<evidence type="ECO:0000256" key="6">
    <source>
        <dbReference type="ARBA" id="ARBA00022989"/>
    </source>
</evidence>
<feature type="transmembrane region" description="Helical" evidence="8">
    <location>
        <begin position="160"/>
        <end position="177"/>
    </location>
</feature>
<keyword evidence="3" id="KW-0813">Transport</keyword>
<evidence type="ECO:0000256" key="4">
    <source>
        <dbReference type="ARBA" id="ARBA00022475"/>
    </source>
</evidence>
<reference evidence="10 11" key="1">
    <citation type="submission" date="2017-08" db="EMBL/GenBank/DDBJ databases">
        <title>Pleomorphomonas carboxidotrophicus sp. nov., a new mesophilic hydrogenogenic carboxidotroph.</title>
        <authorList>
            <person name="Esquivel-Elizondo S."/>
            <person name="Krajmalnik-Brown R."/>
            <person name="Maldonado J."/>
        </authorList>
    </citation>
    <scope>NUCLEOTIDE SEQUENCE [LARGE SCALE GENOMIC DNA]</scope>
    <source>
        <strain evidence="10 11">SVCO-16</strain>
    </source>
</reference>
<dbReference type="GO" id="GO:0005886">
    <property type="term" value="C:plasma membrane"/>
    <property type="evidence" value="ECO:0007669"/>
    <property type="project" value="UniProtKB-SubCell"/>
</dbReference>
<evidence type="ECO:0000256" key="3">
    <source>
        <dbReference type="ARBA" id="ARBA00022448"/>
    </source>
</evidence>
<feature type="transmembrane region" description="Helical" evidence="8">
    <location>
        <begin position="189"/>
        <end position="208"/>
    </location>
</feature>
<feature type="domain" description="EamA" evidence="9">
    <location>
        <begin position="19"/>
        <end position="154"/>
    </location>
</feature>
<feature type="transmembrane region" description="Helical" evidence="8">
    <location>
        <begin position="114"/>
        <end position="131"/>
    </location>
</feature>
<dbReference type="PANTHER" id="PTHR22911:SF137">
    <property type="entry name" value="SOLUTE CARRIER FAMILY 35 MEMBER G2-RELATED"/>
    <property type="match status" value="1"/>
</dbReference>
<evidence type="ECO:0000256" key="2">
    <source>
        <dbReference type="ARBA" id="ARBA00007362"/>
    </source>
</evidence>
<comment type="subcellular location">
    <subcellularLocation>
        <location evidence="1">Cell membrane</location>
        <topology evidence="1">Multi-pass membrane protein</topology>
    </subcellularLocation>
</comment>
<feature type="transmembrane region" description="Helical" evidence="8">
    <location>
        <begin position="258"/>
        <end position="275"/>
    </location>
</feature>
<dbReference type="EMBL" id="NQVN01000001">
    <property type="protein sequence ID" value="PIP00930.1"/>
    <property type="molecule type" value="Genomic_DNA"/>
</dbReference>
<dbReference type="OrthoDB" id="369870at2"/>
<gene>
    <name evidence="10" type="primary">rarD</name>
    <name evidence="10" type="ORF">CJ014_02205</name>
</gene>
<keyword evidence="11" id="KW-1185">Reference proteome</keyword>
<dbReference type="PANTHER" id="PTHR22911">
    <property type="entry name" value="ACYL-MALONYL CONDENSING ENZYME-RELATED"/>
    <property type="match status" value="1"/>
</dbReference>
<feature type="transmembrane region" description="Helical" evidence="8">
    <location>
        <begin position="83"/>
        <end position="102"/>
    </location>
</feature>
<accession>A0A2G9X1U6</accession>
<dbReference type="AlphaFoldDB" id="A0A2G9X1U6"/>
<dbReference type="NCBIfam" id="TIGR00688">
    <property type="entry name" value="rarD"/>
    <property type="match status" value="1"/>
</dbReference>
<evidence type="ECO:0000256" key="1">
    <source>
        <dbReference type="ARBA" id="ARBA00004651"/>
    </source>
</evidence>